<gene>
    <name evidence="1" type="ORF">HPB47_018946</name>
</gene>
<dbReference type="EMBL" id="JABSTQ010008285">
    <property type="protein sequence ID" value="KAG0434679.1"/>
    <property type="molecule type" value="Genomic_DNA"/>
</dbReference>
<evidence type="ECO:0000313" key="2">
    <source>
        <dbReference type="Proteomes" id="UP000805193"/>
    </source>
</evidence>
<name>A0AC60QLY9_IXOPE</name>
<proteinExistence type="predicted"/>
<comment type="caution">
    <text evidence="1">The sequence shown here is derived from an EMBL/GenBank/DDBJ whole genome shotgun (WGS) entry which is preliminary data.</text>
</comment>
<dbReference type="Proteomes" id="UP000805193">
    <property type="component" value="Unassembled WGS sequence"/>
</dbReference>
<sequence>MLGPGRPVESVLDSGLAPREAPHGDNIGELWRQRRNGGVYETIRIGLERLSIEKSRKQVSDNIDNLNQTYRTKKKNQTTGSGKVTWPYYYDLHKFLGCPPVNDPSLVDDSLPGDMVEVDLLMLVLEERRAQRQELREARERTHRERQRQFAIVQESNDLQRDFLRFLKSKPQK</sequence>
<evidence type="ECO:0000313" key="1">
    <source>
        <dbReference type="EMBL" id="KAG0434679.1"/>
    </source>
</evidence>
<accession>A0AC60QLY9</accession>
<keyword evidence="2" id="KW-1185">Reference proteome</keyword>
<reference evidence="1 2" key="1">
    <citation type="journal article" date="2020" name="Cell">
        <title>Large-Scale Comparative Analyses of Tick Genomes Elucidate Their Genetic Diversity and Vector Capacities.</title>
        <authorList>
            <consortium name="Tick Genome and Microbiome Consortium (TIGMIC)"/>
            <person name="Jia N."/>
            <person name="Wang J."/>
            <person name="Shi W."/>
            <person name="Du L."/>
            <person name="Sun Y."/>
            <person name="Zhan W."/>
            <person name="Jiang J.F."/>
            <person name="Wang Q."/>
            <person name="Zhang B."/>
            <person name="Ji P."/>
            <person name="Bell-Sakyi L."/>
            <person name="Cui X.M."/>
            <person name="Yuan T.T."/>
            <person name="Jiang B.G."/>
            <person name="Yang W.F."/>
            <person name="Lam T.T."/>
            <person name="Chang Q.C."/>
            <person name="Ding S.J."/>
            <person name="Wang X.J."/>
            <person name="Zhu J.G."/>
            <person name="Ruan X.D."/>
            <person name="Zhao L."/>
            <person name="Wei J.T."/>
            <person name="Ye R.Z."/>
            <person name="Que T.C."/>
            <person name="Du C.H."/>
            <person name="Zhou Y.H."/>
            <person name="Cheng J.X."/>
            <person name="Dai P.F."/>
            <person name="Guo W.B."/>
            <person name="Han X.H."/>
            <person name="Huang E.J."/>
            <person name="Li L.F."/>
            <person name="Wei W."/>
            <person name="Gao Y.C."/>
            <person name="Liu J.Z."/>
            <person name="Shao H.Z."/>
            <person name="Wang X."/>
            <person name="Wang C.C."/>
            <person name="Yang T.C."/>
            <person name="Huo Q.B."/>
            <person name="Li W."/>
            <person name="Chen H.Y."/>
            <person name="Chen S.E."/>
            <person name="Zhou L.G."/>
            <person name="Ni X.B."/>
            <person name="Tian J.H."/>
            <person name="Sheng Y."/>
            <person name="Liu T."/>
            <person name="Pan Y.S."/>
            <person name="Xia L.Y."/>
            <person name="Li J."/>
            <person name="Zhao F."/>
            <person name="Cao W.C."/>
        </authorList>
    </citation>
    <scope>NUCLEOTIDE SEQUENCE [LARGE SCALE GENOMIC DNA]</scope>
    <source>
        <strain evidence="1">Iper-2018</strain>
    </source>
</reference>
<protein>
    <submittedName>
        <fullName evidence="1">Uncharacterized protein</fullName>
    </submittedName>
</protein>
<organism evidence="1 2">
    <name type="scientific">Ixodes persulcatus</name>
    <name type="common">Taiga tick</name>
    <dbReference type="NCBI Taxonomy" id="34615"/>
    <lineage>
        <taxon>Eukaryota</taxon>
        <taxon>Metazoa</taxon>
        <taxon>Ecdysozoa</taxon>
        <taxon>Arthropoda</taxon>
        <taxon>Chelicerata</taxon>
        <taxon>Arachnida</taxon>
        <taxon>Acari</taxon>
        <taxon>Parasitiformes</taxon>
        <taxon>Ixodida</taxon>
        <taxon>Ixodoidea</taxon>
        <taxon>Ixodidae</taxon>
        <taxon>Ixodinae</taxon>
        <taxon>Ixodes</taxon>
    </lineage>
</organism>